<reference evidence="3" key="1">
    <citation type="journal article" date="2024" name="Gigascience">
        <title>Chromosome-level genome of the poultry shaft louse Menopon gallinae provides insight into the host-switching and adaptive evolution of parasitic lice.</title>
        <authorList>
            <person name="Xu Y."/>
            <person name="Ma L."/>
            <person name="Liu S."/>
            <person name="Liang Y."/>
            <person name="Liu Q."/>
            <person name="He Z."/>
            <person name="Tian L."/>
            <person name="Duan Y."/>
            <person name="Cai W."/>
            <person name="Li H."/>
            <person name="Song F."/>
        </authorList>
    </citation>
    <scope>NUCLEOTIDE SEQUENCE</scope>
    <source>
        <strain evidence="3">Cailab_2023a</strain>
    </source>
</reference>
<sequence length="815" mass="92886">MASEALQILSLSPIPELSEMELSTMFEQLSGITDPNGEIADRNVEDILREAEEIMESISSKPESKPYLEKNKSSDDHSKKTNSSSTGDKYDDCESINDVLNLSAYSEDESKRSAVSESNKNERDSSQTELSSRSCKSMTNHIKVALDSLKECSEKIENQTRNSPHKNEESSEVSLVNSLTNEDEKELKKFSFRKIDKSSNENKPLIKMPKKNVKPSLDSARKIKSPVKGLSLSESIKTLDCFERLYRGKPARFKIDNRKLKQSEKISEKKIGSGKVVQTMNPTVHKEKKIRKRNPNFLSIKNKPYCSMEFDEGGSGDATHCVDSLTDEEISFEKCLRLLNEDSPSNITDFTTNQTDFTEKILKQCTATFSALQEDVEDLKTQLRRNAAKDSLPNWDSSLTRKFSSQENLIRLLKEENSKLFKEIEEIKGQLRISGTSEASEEIGGSREKVEDVEKLRLEVENLRRGLITAFSESNGILRLEEQFSSLKNKYDQQIGRLEDENKKLKEVLAEHNASTTGSARKWEKGMKLDMGIQTEDSHLEEQPTLDIRPRKELIRSVSLENCRTTARNPPSLSYSCENVDVATSPIRSSCSQTDKELCSVSVQCKGEVDGFEDDLANLQTEFPKREIFREFRRCENKENVTVNKKVTGKVNPVSNQCLNLWKQKKVSEHENQLMVTLRVLRSEITVKDREIKKFKNELEVLRNQVKRLTGGAVKPKPERKNCHAGTQTIGLGPRMQEAYDPSMFEVSRELENENEELRSKVCELEKVITQLKDKRVHDLQILQKLHEEEIDKLASRLNTQTALTNHLHSLLTNR</sequence>
<evidence type="ECO:0000313" key="3">
    <source>
        <dbReference type="EMBL" id="KAL0274979.1"/>
    </source>
</evidence>
<dbReference type="EMBL" id="JARGDH010000002">
    <property type="protein sequence ID" value="KAL0274979.1"/>
    <property type="molecule type" value="Genomic_DNA"/>
</dbReference>
<feature type="compositionally biased region" description="Basic and acidic residues" evidence="2">
    <location>
        <begin position="62"/>
        <end position="79"/>
    </location>
</feature>
<evidence type="ECO:0008006" key="4">
    <source>
        <dbReference type="Google" id="ProtNLM"/>
    </source>
</evidence>
<proteinExistence type="predicted"/>
<comment type="caution">
    <text evidence="3">The sequence shown here is derived from an EMBL/GenBank/DDBJ whole genome shotgun (WGS) entry which is preliminary data.</text>
</comment>
<organism evidence="3">
    <name type="scientific">Menopon gallinae</name>
    <name type="common">poultry shaft louse</name>
    <dbReference type="NCBI Taxonomy" id="328185"/>
    <lineage>
        <taxon>Eukaryota</taxon>
        <taxon>Metazoa</taxon>
        <taxon>Ecdysozoa</taxon>
        <taxon>Arthropoda</taxon>
        <taxon>Hexapoda</taxon>
        <taxon>Insecta</taxon>
        <taxon>Pterygota</taxon>
        <taxon>Neoptera</taxon>
        <taxon>Paraneoptera</taxon>
        <taxon>Psocodea</taxon>
        <taxon>Troctomorpha</taxon>
        <taxon>Phthiraptera</taxon>
        <taxon>Amblycera</taxon>
        <taxon>Menoponidae</taxon>
        <taxon>Menopon</taxon>
    </lineage>
</organism>
<feature type="region of interest" description="Disordered" evidence="2">
    <location>
        <begin position="53"/>
        <end position="137"/>
    </location>
</feature>
<accession>A0AAW2HYM2</accession>
<protein>
    <recommendedName>
        <fullName evidence="4">Centrosomal protein of 162 kDa</fullName>
    </recommendedName>
</protein>
<dbReference type="AlphaFoldDB" id="A0AAW2HYM2"/>
<feature type="region of interest" description="Disordered" evidence="2">
    <location>
        <begin position="155"/>
        <end position="180"/>
    </location>
</feature>
<feature type="coiled-coil region" evidence="1">
    <location>
        <begin position="678"/>
        <end position="712"/>
    </location>
</feature>
<dbReference type="EMBL" id="JARGDH010000002">
    <property type="protein sequence ID" value="KAL0274978.1"/>
    <property type="molecule type" value="Genomic_DNA"/>
</dbReference>
<evidence type="ECO:0000256" key="1">
    <source>
        <dbReference type="SAM" id="Coils"/>
    </source>
</evidence>
<feature type="coiled-coil region" evidence="1">
    <location>
        <begin position="477"/>
        <end position="515"/>
    </location>
</feature>
<name>A0AAW2HYM2_9NEOP</name>
<feature type="coiled-coil region" evidence="1">
    <location>
        <begin position="362"/>
        <end position="430"/>
    </location>
</feature>
<evidence type="ECO:0000256" key="2">
    <source>
        <dbReference type="SAM" id="MobiDB-lite"/>
    </source>
</evidence>
<feature type="compositionally biased region" description="Basic and acidic residues" evidence="2">
    <location>
        <begin position="108"/>
        <end position="126"/>
    </location>
</feature>
<dbReference type="EMBL" id="JARGDH010000002">
    <property type="protein sequence ID" value="KAL0274980.1"/>
    <property type="molecule type" value="Genomic_DNA"/>
</dbReference>
<gene>
    <name evidence="3" type="ORF">PYX00_002982</name>
</gene>
<keyword evidence="1" id="KW-0175">Coiled coil</keyword>
<feature type="compositionally biased region" description="Polar residues" evidence="2">
    <location>
        <begin position="127"/>
        <end position="137"/>
    </location>
</feature>